<dbReference type="RefSeq" id="WP_131565795.1">
    <property type="nucleotide sequence ID" value="NZ_JAINFK010000001.1"/>
</dbReference>
<reference evidence="4 5" key="1">
    <citation type="journal article" date="2015" name="Antonie Van Leeuwenhoek">
        <title>Oricola cellulosilytica gen. nov., sp. nov., a cellulose-degrading bacterium of the family Phyllobacteriaceae isolated from surface seashore water, and emended descriptions of Mesorhizobium loti and Phyllobacterium myrsinacearum.</title>
        <authorList>
            <person name="Hameed A."/>
            <person name="Shahina M."/>
            <person name="Lai W.A."/>
            <person name="Lin S.Y."/>
            <person name="Young L.S."/>
            <person name="Liu Y.C."/>
            <person name="Hsu Y.H."/>
            <person name="Young C.C."/>
        </authorList>
    </citation>
    <scope>NUCLEOTIDE SEQUENCE [LARGE SCALE GENOMIC DNA]</scope>
    <source>
        <strain evidence="4 5">KCTC 52183</strain>
    </source>
</reference>
<comment type="caution">
    <text evidence="4">The sequence shown here is derived from an EMBL/GenBank/DDBJ whole genome shotgun (WGS) entry which is preliminary data.</text>
</comment>
<dbReference type="InterPro" id="IPR050832">
    <property type="entry name" value="Bact_Acetyltransf"/>
</dbReference>
<evidence type="ECO:0000313" key="5">
    <source>
        <dbReference type="Proteomes" id="UP000291301"/>
    </source>
</evidence>
<gene>
    <name evidence="4" type="ORF">E0D97_00080</name>
</gene>
<sequence>MNSLTIDIRPADADDAQQISDVHAAAWTNTYQGLIPHKSLQRMIARRHGGWWQRAIERRISVMVVDMGGLIAGYCTYGFNRARALSQDGEIYELYIRPEYQGIGVGSRLFEAAHASLRNHGCHGLVVWALEENDMAMNFYASHGGKDVAQGYETFEDRKLRKVAFVWN</sequence>
<accession>A0A4R0PJ21</accession>
<dbReference type="OrthoDB" id="9799154at2"/>
<dbReference type="InterPro" id="IPR016181">
    <property type="entry name" value="Acyl_CoA_acyltransferase"/>
</dbReference>
<dbReference type="Pfam" id="PF00583">
    <property type="entry name" value="Acetyltransf_1"/>
    <property type="match status" value="1"/>
</dbReference>
<dbReference type="PROSITE" id="PS51186">
    <property type="entry name" value="GNAT"/>
    <property type="match status" value="1"/>
</dbReference>
<dbReference type="InterPro" id="IPR000182">
    <property type="entry name" value="GNAT_dom"/>
</dbReference>
<dbReference type="SUPFAM" id="SSF55729">
    <property type="entry name" value="Acyl-CoA N-acyltransferases (Nat)"/>
    <property type="match status" value="1"/>
</dbReference>
<evidence type="ECO:0000256" key="2">
    <source>
        <dbReference type="ARBA" id="ARBA00023315"/>
    </source>
</evidence>
<organism evidence="4 5">
    <name type="scientific">Oricola cellulosilytica</name>
    <dbReference type="NCBI Taxonomy" id="1429082"/>
    <lineage>
        <taxon>Bacteria</taxon>
        <taxon>Pseudomonadati</taxon>
        <taxon>Pseudomonadota</taxon>
        <taxon>Alphaproteobacteria</taxon>
        <taxon>Hyphomicrobiales</taxon>
        <taxon>Ahrensiaceae</taxon>
        <taxon>Oricola</taxon>
    </lineage>
</organism>
<dbReference type="CDD" id="cd04301">
    <property type="entry name" value="NAT_SF"/>
    <property type="match status" value="1"/>
</dbReference>
<evidence type="ECO:0000313" key="4">
    <source>
        <dbReference type="EMBL" id="TCD16703.1"/>
    </source>
</evidence>
<dbReference type="Proteomes" id="UP000291301">
    <property type="component" value="Unassembled WGS sequence"/>
</dbReference>
<dbReference type="Gene3D" id="3.40.630.30">
    <property type="match status" value="1"/>
</dbReference>
<dbReference type="PANTHER" id="PTHR43877">
    <property type="entry name" value="AMINOALKYLPHOSPHONATE N-ACETYLTRANSFERASE-RELATED-RELATED"/>
    <property type="match status" value="1"/>
</dbReference>
<dbReference type="EMBL" id="SJST01000001">
    <property type="protein sequence ID" value="TCD16703.1"/>
    <property type="molecule type" value="Genomic_DNA"/>
</dbReference>
<evidence type="ECO:0000256" key="1">
    <source>
        <dbReference type="ARBA" id="ARBA00022679"/>
    </source>
</evidence>
<evidence type="ECO:0000259" key="3">
    <source>
        <dbReference type="PROSITE" id="PS51186"/>
    </source>
</evidence>
<name>A0A4R0PJ21_9HYPH</name>
<feature type="domain" description="N-acetyltransferase" evidence="3">
    <location>
        <begin position="6"/>
        <end position="168"/>
    </location>
</feature>
<keyword evidence="2" id="KW-0012">Acyltransferase</keyword>
<protein>
    <submittedName>
        <fullName evidence="4">GNAT family N-acetyltransferase</fullName>
    </submittedName>
</protein>
<dbReference type="AlphaFoldDB" id="A0A4R0PJ21"/>
<dbReference type="GO" id="GO:0016747">
    <property type="term" value="F:acyltransferase activity, transferring groups other than amino-acyl groups"/>
    <property type="evidence" value="ECO:0007669"/>
    <property type="project" value="InterPro"/>
</dbReference>
<proteinExistence type="predicted"/>
<keyword evidence="5" id="KW-1185">Reference proteome</keyword>
<keyword evidence="1 4" id="KW-0808">Transferase</keyword>